<feature type="compositionally biased region" description="Polar residues" evidence="1">
    <location>
        <begin position="92"/>
        <end position="102"/>
    </location>
</feature>
<keyword evidence="3" id="KW-1185">Reference proteome</keyword>
<dbReference type="AlphaFoldDB" id="A0AAV9SEF8"/>
<proteinExistence type="predicted"/>
<dbReference type="Proteomes" id="UP001311232">
    <property type="component" value="Unassembled WGS sequence"/>
</dbReference>
<organism evidence="2 3">
    <name type="scientific">Crenichthys baileyi</name>
    <name type="common">White River springfish</name>
    <dbReference type="NCBI Taxonomy" id="28760"/>
    <lineage>
        <taxon>Eukaryota</taxon>
        <taxon>Metazoa</taxon>
        <taxon>Chordata</taxon>
        <taxon>Craniata</taxon>
        <taxon>Vertebrata</taxon>
        <taxon>Euteleostomi</taxon>
        <taxon>Actinopterygii</taxon>
        <taxon>Neopterygii</taxon>
        <taxon>Teleostei</taxon>
        <taxon>Neoteleostei</taxon>
        <taxon>Acanthomorphata</taxon>
        <taxon>Ovalentaria</taxon>
        <taxon>Atherinomorphae</taxon>
        <taxon>Cyprinodontiformes</taxon>
        <taxon>Goodeidae</taxon>
        <taxon>Crenichthys</taxon>
    </lineage>
</organism>
<accession>A0AAV9SEF8</accession>
<feature type="compositionally biased region" description="Low complexity" evidence="1">
    <location>
        <begin position="107"/>
        <end position="116"/>
    </location>
</feature>
<name>A0AAV9SEF8_9TELE</name>
<feature type="compositionally biased region" description="Basic and acidic residues" evidence="1">
    <location>
        <begin position="48"/>
        <end position="67"/>
    </location>
</feature>
<reference evidence="2 3" key="1">
    <citation type="submission" date="2021-06" db="EMBL/GenBank/DDBJ databases">
        <authorList>
            <person name="Palmer J.M."/>
        </authorList>
    </citation>
    <scope>NUCLEOTIDE SEQUENCE [LARGE SCALE GENOMIC DNA]</scope>
    <source>
        <strain evidence="2 3">MEX-2019</strain>
        <tissue evidence="2">Muscle</tissue>
    </source>
</reference>
<feature type="region of interest" description="Disordered" evidence="1">
    <location>
        <begin position="128"/>
        <end position="159"/>
    </location>
</feature>
<evidence type="ECO:0000313" key="2">
    <source>
        <dbReference type="EMBL" id="KAK5619603.1"/>
    </source>
</evidence>
<feature type="region of interest" description="Disordered" evidence="1">
    <location>
        <begin position="48"/>
        <end position="116"/>
    </location>
</feature>
<evidence type="ECO:0000313" key="3">
    <source>
        <dbReference type="Proteomes" id="UP001311232"/>
    </source>
</evidence>
<evidence type="ECO:0000256" key="1">
    <source>
        <dbReference type="SAM" id="MobiDB-lite"/>
    </source>
</evidence>
<protein>
    <submittedName>
        <fullName evidence="2">Uncharacterized protein</fullName>
    </submittedName>
</protein>
<dbReference type="EMBL" id="JAHHUM010000510">
    <property type="protein sequence ID" value="KAK5619603.1"/>
    <property type="molecule type" value="Genomic_DNA"/>
</dbReference>
<gene>
    <name evidence="2" type="ORF">CRENBAI_011552</name>
</gene>
<sequence>MRSFCKKDFIRIQIGVPFLVPFRHHTFTYSQNGSIICVHQEEKIIPEKTHQKDDVCGRFEREEERKPSTRTGAEPQEKGSKGSHHSAPKTGHPTNPTPQTGRGLSMPATHTPAWHTPATLSRLASFSTKAKSYPQLPCSVETHLPEPGGHTRQRTGHRN</sequence>
<comment type="caution">
    <text evidence="2">The sequence shown here is derived from an EMBL/GenBank/DDBJ whole genome shotgun (WGS) entry which is preliminary data.</text>
</comment>